<evidence type="ECO:0000256" key="4">
    <source>
        <dbReference type="ARBA" id="ARBA00022692"/>
    </source>
</evidence>
<feature type="transmembrane region" description="Helical" evidence="8">
    <location>
        <begin position="263"/>
        <end position="289"/>
    </location>
</feature>
<evidence type="ECO:0000256" key="7">
    <source>
        <dbReference type="SAM" id="MobiDB-lite"/>
    </source>
</evidence>
<protein>
    <submittedName>
        <fullName evidence="9">UDP-GlcNAc:undecaprenyl-phosphate GlcNAc-1-phosphate transferase</fullName>
        <ecNumber evidence="9">2.7.8.33</ecNumber>
    </submittedName>
</protein>
<feature type="transmembrane region" description="Helical" evidence="8">
    <location>
        <begin position="168"/>
        <end position="189"/>
    </location>
</feature>
<proteinExistence type="predicted"/>
<comment type="subcellular location">
    <subcellularLocation>
        <location evidence="1">Cell membrane</location>
        <topology evidence="1">Multi-pass membrane protein</topology>
    </subcellularLocation>
</comment>
<evidence type="ECO:0000256" key="2">
    <source>
        <dbReference type="ARBA" id="ARBA00022475"/>
    </source>
</evidence>
<feature type="region of interest" description="Disordered" evidence="7">
    <location>
        <begin position="374"/>
        <end position="398"/>
    </location>
</feature>
<sequence>MREYLLVLLVSLGVTYLTTVLAREAALRFGAVAAVRDRDVHAEPIPYFGGVAMLAGMSAAFLVSRELPFLSRSGDQVFHDTAVVLGAGALVCLLGVVDDLIELDALTKLGGQVLAAGFMVLNGVQFYSLGLSEGGVLTLDPAQATLATIFVVVLTINAVNFVDGLDGLAGGVVGLGALAFFFFSYSVAAKNGDSLAIPTALLCVILCGACAGFLAHNFNPARIFMGDSGSMLIGLVLAGSALSLTAGFPALDIQNAAWASSSVLVVLMPVLLPLAILVLPFADLMLAVVRRTLRGQSPFAPDKKHLHHRLLEFGHSHRRAVVVLWLWAALIALGGVALSLYPSPLVAGGLLGWLAVTVLLTIVVPRVERPAWTHHEDYSGPPPRPGPYLREEPRDHAH</sequence>
<dbReference type="Pfam" id="PF00953">
    <property type="entry name" value="Glycos_transf_4"/>
    <property type="match status" value="1"/>
</dbReference>
<dbReference type="PANTHER" id="PTHR22926:SF3">
    <property type="entry name" value="UNDECAPRENYL-PHOSPHATE ALPHA-N-ACETYLGLUCOSAMINYL 1-PHOSPHATE TRANSFERASE"/>
    <property type="match status" value="1"/>
</dbReference>
<dbReference type="InterPro" id="IPR000715">
    <property type="entry name" value="Glycosyl_transferase_4"/>
</dbReference>
<evidence type="ECO:0000313" key="10">
    <source>
        <dbReference type="Proteomes" id="UP001183648"/>
    </source>
</evidence>
<feature type="transmembrane region" description="Helical" evidence="8">
    <location>
        <begin position="195"/>
        <end position="218"/>
    </location>
</feature>
<name>A0ABU2BYY0_9ACTN</name>
<feature type="transmembrane region" description="Helical" evidence="8">
    <location>
        <begin position="346"/>
        <end position="364"/>
    </location>
</feature>
<accession>A0ABU2BYY0</accession>
<dbReference type="EC" id="2.7.8.33" evidence="9"/>
<gene>
    <name evidence="9" type="ORF">J2S63_003159</name>
</gene>
<keyword evidence="2" id="KW-1003">Cell membrane</keyword>
<dbReference type="RefSeq" id="WP_310304189.1">
    <property type="nucleotide sequence ID" value="NZ_BAAAPS010000003.1"/>
</dbReference>
<reference evidence="9 10" key="1">
    <citation type="submission" date="2023-07" db="EMBL/GenBank/DDBJ databases">
        <title>Sequencing the genomes of 1000 actinobacteria strains.</title>
        <authorList>
            <person name="Klenk H.-P."/>
        </authorList>
    </citation>
    <scope>NUCLEOTIDE SEQUENCE [LARGE SCALE GENOMIC DNA]</scope>
    <source>
        <strain evidence="9 10">DSM 19426</strain>
    </source>
</reference>
<keyword evidence="6 8" id="KW-0472">Membrane</keyword>
<dbReference type="Proteomes" id="UP001183648">
    <property type="component" value="Unassembled WGS sequence"/>
</dbReference>
<feature type="transmembrane region" description="Helical" evidence="8">
    <location>
        <begin position="77"/>
        <end position="97"/>
    </location>
</feature>
<feature type="transmembrane region" description="Helical" evidence="8">
    <location>
        <begin position="142"/>
        <end position="161"/>
    </location>
</feature>
<dbReference type="PANTHER" id="PTHR22926">
    <property type="entry name" value="PHOSPHO-N-ACETYLMURAMOYL-PENTAPEPTIDE-TRANSFERASE"/>
    <property type="match status" value="1"/>
</dbReference>
<comment type="caution">
    <text evidence="9">The sequence shown here is derived from an EMBL/GenBank/DDBJ whole genome shotgun (WGS) entry which is preliminary data.</text>
</comment>
<feature type="transmembrane region" description="Helical" evidence="8">
    <location>
        <begin position="320"/>
        <end position="340"/>
    </location>
</feature>
<keyword evidence="3 9" id="KW-0808">Transferase</keyword>
<feature type="transmembrane region" description="Helical" evidence="8">
    <location>
        <begin position="230"/>
        <end position="251"/>
    </location>
</feature>
<dbReference type="CDD" id="cd06853">
    <property type="entry name" value="GT_WecA_like"/>
    <property type="match status" value="1"/>
</dbReference>
<evidence type="ECO:0000256" key="1">
    <source>
        <dbReference type="ARBA" id="ARBA00004651"/>
    </source>
</evidence>
<feature type="transmembrane region" description="Helical" evidence="8">
    <location>
        <begin position="46"/>
        <end position="65"/>
    </location>
</feature>
<evidence type="ECO:0000256" key="8">
    <source>
        <dbReference type="SAM" id="Phobius"/>
    </source>
</evidence>
<feature type="compositionally biased region" description="Basic and acidic residues" evidence="7">
    <location>
        <begin position="389"/>
        <end position="398"/>
    </location>
</feature>
<keyword evidence="5 8" id="KW-1133">Transmembrane helix</keyword>
<keyword evidence="4 8" id="KW-0812">Transmembrane</keyword>
<evidence type="ECO:0000313" key="9">
    <source>
        <dbReference type="EMBL" id="MDR7363606.1"/>
    </source>
</evidence>
<organism evidence="9 10">
    <name type="scientific">Nocardioides marmoribigeumensis</name>
    <dbReference type="NCBI Taxonomy" id="433649"/>
    <lineage>
        <taxon>Bacteria</taxon>
        <taxon>Bacillati</taxon>
        <taxon>Actinomycetota</taxon>
        <taxon>Actinomycetes</taxon>
        <taxon>Propionibacteriales</taxon>
        <taxon>Nocardioidaceae</taxon>
        <taxon>Nocardioides</taxon>
    </lineage>
</organism>
<dbReference type="EMBL" id="JAVDYG010000001">
    <property type="protein sequence ID" value="MDR7363606.1"/>
    <property type="molecule type" value="Genomic_DNA"/>
</dbReference>
<keyword evidence="10" id="KW-1185">Reference proteome</keyword>
<evidence type="ECO:0000256" key="5">
    <source>
        <dbReference type="ARBA" id="ARBA00022989"/>
    </source>
</evidence>
<evidence type="ECO:0000256" key="6">
    <source>
        <dbReference type="ARBA" id="ARBA00023136"/>
    </source>
</evidence>
<evidence type="ECO:0000256" key="3">
    <source>
        <dbReference type="ARBA" id="ARBA00022679"/>
    </source>
</evidence>
<dbReference type="GO" id="GO:0036380">
    <property type="term" value="F:UDP-N-acetylglucosamine-undecaprenyl-phosphate N-acetylglucosaminephosphotransferase activity"/>
    <property type="evidence" value="ECO:0007669"/>
    <property type="project" value="UniProtKB-EC"/>
</dbReference>